<proteinExistence type="inferred from homology"/>
<dbReference type="AlphaFoldDB" id="A0A6J4SYJ5"/>
<feature type="domain" description="Peptidoglycan binding-like" evidence="4">
    <location>
        <begin position="39"/>
        <end position="75"/>
    </location>
</feature>
<reference evidence="6" key="1">
    <citation type="submission" date="2020-02" db="EMBL/GenBank/DDBJ databases">
        <authorList>
            <person name="Meier V. D."/>
        </authorList>
    </citation>
    <scope>NUCLEOTIDE SEQUENCE</scope>
    <source>
        <strain evidence="6">AVDCRST_MAG85</strain>
    </source>
</reference>
<dbReference type="InterPro" id="IPR036365">
    <property type="entry name" value="PGBD-like_sf"/>
</dbReference>
<keyword evidence="2" id="KW-0378">Hydrolase</keyword>
<evidence type="ECO:0000256" key="1">
    <source>
        <dbReference type="ARBA" id="ARBA00010830"/>
    </source>
</evidence>
<feature type="chain" id="PRO_5026765876" evidence="3">
    <location>
        <begin position="24"/>
        <end position="170"/>
    </location>
</feature>
<evidence type="ECO:0000259" key="5">
    <source>
        <dbReference type="Pfam" id="PF06737"/>
    </source>
</evidence>
<name>A0A6J4SYJ5_9ACTN</name>
<dbReference type="Pfam" id="PF06737">
    <property type="entry name" value="Transglycosylas"/>
    <property type="match status" value="1"/>
</dbReference>
<feature type="signal peptide" evidence="3">
    <location>
        <begin position="1"/>
        <end position="23"/>
    </location>
</feature>
<dbReference type="InterPro" id="IPR023346">
    <property type="entry name" value="Lysozyme-like_dom_sf"/>
</dbReference>
<evidence type="ECO:0000256" key="2">
    <source>
        <dbReference type="ARBA" id="ARBA00022801"/>
    </source>
</evidence>
<dbReference type="Gene3D" id="1.10.530.10">
    <property type="match status" value="1"/>
</dbReference>
<comment type="similarity">
    <text evidence="1">Belongs to the transglycosylase family. Rpf subfamily.</text>
</comment>
<dbReference type="InterPro" id="IPR002477">
    <property type="entry name" value="Peptidoglycan-bd-like"/>
</dbReference>
<dbReference type="Gene3D" id="1.10.101.10">
    <property type="entry name" value="PGBD-like superfamily/PGBD"/>
    <property type="match status" value="1"/>
</dbReference>
<dbReference type="EMBL" id="CADCVT010000244">
    <property type="protein sequence ID" value="CAA9509168.1"/>
    <property type="molecule type" value="Genomic_DNA"/>
</dbReference>
<sequence length="170" mass="17534">MGGRRSLLIAVLTLCVATSGAFALTREQTVAVQSTIGVTADGVMGPQTKAAIKRFQRRNGLVVDGVVGPQTLAAMGISTSTAKAAKNTTLTDTPPGTPSARLQSIARCESGGDPTAVSPDGQYRGKYQFSRATWKALGGTGDPAKASEAEQDRMAALLLEKQGPGAWPNC</sequence>
<feature type="domain" description="Resuscitation-promoting factor core lysozyme-like" evidence="5">
    <location>
        <begin position="99"/>
        <end position="170"/>
    </location>
</feature>
<dbReference type="SUPFAM" id="SSF53955">
    <property type="entry name" value="Lysozyme-like"/>
    <property type="match status" value="1"/>
</dbReference>
<evidence type="ECO:0000259" key="4">
    <source>
        <dbReference type="Pfam" id="PF01471"/>
    </source>
</evidence>
<evidence type="ECO:0000256" key="3">
    <source>
        <dbReference type="SAM" id="SignalP"/>
    </source>
</evidence>
<accession>A0A6J4SYJ5</accession>
<dbReference type="Pfam" id="PF01471">
    <property type="entry name" value="PG_binding_1"/>
    <property type="match status" value="1"/>
</dbReference>
<dbReference type="InterPro" id="IPR036366">
    <property type="entry name" value="PGBDSf"/>
</dbReference>
<keyword evidence="3" id="KW-0732">Signal</keyword>
<dbReference type="SUPFAM" id="SSF47090">
    <property type="entry name" value="PGBD-like"/>
    <property type="match status" value="1"/>
</dbReference>
<dbReference type="CDD" id="cd13925">
    <property type="entry name" value="RPF"/>
    <property type="match status" value="1"/>
</dbReference>
<gene>
    <name evidence="6" type="ORF">AVDCRST_MAG85-2233</name>
</gene>
<dbReference type="GO" id="GO:0016787">
    <property type="term" value="F:hydrolase activity"/>
    <property type="evidence" value="ECO:0007669"/>
    <property type="project" value="UniProtKB-KW"/>
</dbReference>
<evidence type="ECO:0000313" key="6">
    <source>
        <dbReference type="EMBL" id="CAA9509168.1"/>
    </source>
</evidence>
<organism evidence="6">
    <name type="scientific">uncultured Solirubrobacteraceae bacterium</name>
    <dbReference type="NCBI Taxonomy" id="1162706"/>
    <lineage>
        <taxon>Bacteria</taxon>
        <taxon>Bacillati</taxon>
        <taxon>Actinomycetota</taxon>
        <taxon>Thermoleophilia</taxon>
        <taxon>Solirubrobacterales</taxon>
        <taxon>Solirubrobacteraceae</taxon>
        <taxon>environmental samples</taxon>
    </lineage>
</organism>
<protein>
    <submittedName>
        <fullName evidence="6">Peptidoglycan-binding protein, putative</fullName>
    </submittedName>
</protein>
<dbReference type="InterPro" id="IPR010618">
    <property type="entry name" value="RPF"/>
</dbReference>